<dbReference type="PANTHER" id="PTHR21600:SF81">
    <property type="entry name" value="21S RRNA PSEUDOURIDINE(2819) SYNTHASE"/>
    <property type="match status" value="1"/>
</dbReference>
<dbReference type="AlphaFoldDB" id="A0A6A5C0J4"/>
<gene>
    <name evidence="8" type="ORF">FDP41_001713</name>
</gene>
<proteinExistence type="inferred from homology"/>
<organism evidence="8 9">
    <name type="scientific">Naegleria fowleri</name>
    <name type="common">Brain eating amoeba</name>
    <dbReference type="NCBI Taxonomy" id="5763"/>
    <lineage>
        <taxon>Eukaryota</taxon>
        <taxon>Discoba</taxon>
        <taxon>Heterolobosea</taxon>
        <taxon>Tetramitia</taxon>
        <taxon>Eutetramitia</taxon>
        <taxon>Vahlkampfiidae</taxon>
        <taxon>Naegleria</taxon>
    </lineage>
</organism>
<reference evidence="8 9" key="1">
    <citation type="journal article" date="2019" name="Sci. Rep.">
        <title>Nanopore sequencing improves the draft genome of the human pathogenic amoeba Naegleria fowleri.</title>
        <authorList>
            <person name="Liechti N."/>
            <person name="Schurch N."/>
            <person name="Bruggmann R."/>
            <person name="Wittwer M."/>
        </authorList>
    </citation>
    <scope>NUCLEOTIDE SEQUENCE [LARGE SCALE GENOMIC DNA]</scope>
    <source>
        <strain evidence="8 9">ATCC 30894</strain>
    </source>
</reference>
<evidence type="ECO:0000256" key="2">
    <source>
        <dbReference type="ARBA" id="ARBA00010876"/>
    </source>
</evidence>
<feature type="domain" description="RNA-binding S4" evidence="7">
    <location>
        <begin position="199"/>
        <end position="260"/>
    </location>
</feature>
<dbReference type="Gene3D" id="3.30.2350.10">
    <property type="entry name" value="Pseudouridine synthase"/>
    <property type="match status" value="1"/>
</dbReference>
<dbReference type="InterPro" id="IPR050188">
    <property type="entry name" value="RluA_PseudoU_synthase"/>
</dbReference>
<evidence type="ECO:0000256" key="6">
    <source>
        <dbReference type="SAM" id="MobiDB-lite"/>
    </source>
</evidence>
<dbReference type="VEuPathDB" id="AmoebaDB:NfTy_054850"/>
<dbReference type="PROSITE" id="PS50889">
    <property type="entry name" value="S4"/>
    <property type="match status" value="1"/>
</dbReference>
<dbReference type="Pfam" id="PF00849">
    <property type="entry name" value="PseudoU_synth_2"/>
    <property type="match status" value="1"/>
</dbReference>
<dbReference type="RefSeq" id="XP_044564083.1">
    <property type="nucleotide sequence ID" value="XM_044704828.1"/>
</dbReference>
<feature type="region of interest" description="Disordered" evidence="6">
    <location>
        <begin position="260"/>
        <end position="286"/>
    </location>
</feature>
<dbReference type="InterPro" id="IPR020103">
    <property type="entry name" value="PsdUridine_synth_cat_dom_sf"/>
</dbReference>
<comment type="similarity">
    <text evidence="2">Belongs to the pseudouridine synthase RluA family.</text>
</comment>
<evidence type="ECO:0000259" key="7">
    <source>
        <dbReference type="SMART" id="SM00363"/>
    </source>
</evidence>
<dbReference type="GO" id="GO:0005739">
    <property type="term" value="C:mitochondrion"/>
    <property type="evidence" value="ECO:0007669"/>
    <property type="project" value="UniProtKB-SubCell"/>
</dbReference>
<dbReference type="InterPro" id="IPR006145">
    <property type="entry name" value="PsdUridine_synth_RsuA/RluA"/>
</dbReference>
<feature type="region of interest" description="Disordered" evidence="6">
    <location>
        <begin position="123"/>
        <end position="183"/>
    </location>
</feature>
<dbReference type="InterPro" id="IPR036986">
    <property type="entry name" value="S4_RNA-bd_sf"/>
</dbReference>
<comment type="subcellular location">
    <subcellularLocation>
        <location evidence="1">Mitochondrion</location>
    </subcellularLocation>
</comment>
<dbReference type="CDD" id="cd02869">
    <property type="entry name" value="PseudoU_synth_RluA_like"/>
    <property type="match status" value="1"/>
</dbReference>
<accession>A0A6A5C0J4</accession>
<dbReference type="InterPro" id="IPR002942">
    <property type="entry name" value="S4_RNA-bd"/>
</dbReference>
<protein>
    <recommendedName>
        <fullName evidence="7">RNA-binding S4 domain-containing protein</fullName>
    </recommendedName>
</protein>
<name>A0A6A5C0J4_NAEFO</name>
<evidence type="ECO:0000256" key="1">
    <source>
        <dbReference type="ARBA" id="ARBA00004173"/>
    </source>
</evidence>
<dbReference type="VEuPathDB" id="AmoebaDB:FDP41_001713"/>
<keyword evidence="5" id="KW-0694">RNA-binding</keyword>
<keyword evidence="9" id="KW-1185">Reference proteome</keyword>
<evidence type="ECO:0000313" key="9">
    <source>
        <dbReference type="Proteomes" id="UP000444721"/>
    </source>
</evidence>
<dbReference type="SUPFAM" id="SSF55120">
    <property type="entry name" value="Pseudouridine synthase"/>
    <property type="match status" value="1"/>
</dbReference>
<dbReference type="GO" id="GO:0009982">
    <property type="term" value="F:pseudouridine synthase activity"/>
    <property type="evidence" value="ECO:0007669"/>
    <property type="project" value="InterPro"/>
</dbReference>
<keyword evidence="3" id="KW-0496">Mitochondrion</keyword>
<dbReference type="OrthoDB" id="428658at2759"/>
<dbReference type="VEuPathDB" id="AmoebaDB:NF0036130"/>
<sequence>MLKQLTRAVSLHSSSKILFRNGFPALITRKTVNNICCCNFSTSVIKSSSSKDISQGNNLPSPAEERAFSKEYEQLLRQALFDYLKGEAEFDLNEDDLGKFANEWSGNEFKDEYERQLFEEQAREAEKKGVPFGKDNQKSPTTASSTNETIPTIVTPNMSNHTKEIPTHQPNRKQDTPQATQKQNKEYYAITVSQEHDNMRLDRFLSKTLAINFGLLQKVIRKKQIWKNDSPVKEHNERVFAGDMVKIAKEYVSSERKEEIEANRAKNVSQPSKVEKFNKSNRNENTLTMEKDEEMDSISSLLLGEPIYKKQGRQFKLQLTEEQIEEIRSWILFKNDEIIAINKPYGICVQGGTNQNFHIDAILDALTMDGFVVRPKLVHRLDRDTTGVLIIARNRIGATRMQEWFNDTKIPLKKCYWAVTTATPTPTAGRIKMALDIQKDETGFEKVMPVDDKTSGTARTSITEYKTIEHMTDKMAWLALYPVTGRKHQLRVHCATGISCPILGDFKYGQGVPESLIHVLPDVCLKRLHLHHRAMILPYLDSKGANIMVTAPLPEHFQSLFSFLMLNEKKGNKLLFK</sequence>
<dbReference type="PROSITE" id="PS01129">
    <property type="entry name" value="PSI_RLU"/>
    <property type="match status" value="1"/>
</dbReference>
<feature type="compositionally biased region" description="Polar residues" evidence="6">
    <location>
        <begin position="138"/>
        <end position="160"/>
    </location>
</feature>
<comment type="caution">
    <text evidence="8">The sequence shown here is derived from an EMBL/GenBank/DDBJ whole genome shotgun (WGS) entry which is preliminary data.</text>
</comment>
<evidence type="ECO:0000256" key="3">
    <source>
        <dbReference type="ARBA" id="ARBA00023128"/>
    </source>
</evidence>
<dbReference type="OMA" id="IRSWILF"/>
<evidence type="ECO:0000313" key="8">
    <source>
        <dbReference type="EMBL" id="KAF0979370.1"/>
    </source>
</evidence>
<evidence type="ECO:0000256" key="5">
    <source>
        <dbReference type="PROSITE-ProRule" id="PRU00182"/>
    </source>
</evidence>
<dbReference type="SMART" id="SM00363">
    <property type="entry name" value="S4"/>
    <property type="match status" value="1"/>
</dbReference>
<dbReference type="Proteomes" id="UP000444721">
    <property type="component" value="Unassembled WGS sequence"/>
</dbReference>
<dbReference type="PANTHER" id="PTHR21600">
    <property type="entry name" value="MITOCHONDRIAL RNA PSEUDOURIDINE SYNTHASE"/>
    <property type="match status" value="1"/>
</dbReference>
<feature type="compositionally biased region" description="Basic and acidic residues" evidence="6">
    <location>
        <begin position="273"/>
        <end position="282"/>
    </location>
</feature>
<dbReference type="GO" id="GO:0000455">
    <property type="term" value="P:enzyme-directed rRNA pseudouridine synthesis"/>
    <property type="evidence" value="ECO:0007669"/>
    <property type="project" value="TreeGrafter"/>
</dbReference>
<dbReference type="InterPro" id="IPR006224">
    <property type="entry name" value="PsdUridine_synth_RluA-like_CS"/>
</dbReference>
<dbReference type="SUPFAM" id="SSF55174">
    <property type="entry name" value="Alpha-L RNA-binding motif"/>
    <property type="match status" value="1"/>
</dbReference>
<evidence type="ECO:0000256" key="4">
    <source>
        <dbReference type="ARBA" id="ARBA00023235"/>
    </source>
</evidence>
<keyword evidence="4" id="KW-0413">Isomerase</keyword>
<dbReference type="EMBL" id="VFQX01000027">
    <property type="protein sequence ID" value="KAF0979370.1"/>
    <property type="molecule type" value="Genomic_DNA"/>
</dbReference>
<dbReference type="Gene3D" id="3.10.290.10">
    <property type="entry name" value="RNA-binding S4 domain"/>
    <property type="match status" value="1"/>
</dbReference>
<dbReference type="GeneID" id="68108931"/>
<dbReference type="GO" id="GO:0003723">
    <property type="term" value="F:RNA binding"/>
    <property type="evidence" value="ECO:0007669"/>
    <property type="project" value="UniProtKB-KW"/>
</dbReference>